<keyword evidence="3" id="KW-1185">Reference proteome</keyword>
<evidence type="ECO:0000256" key="1">
    <source>
        <dbReference type="SAM" id="MobiDB-lite"/>
    </source>
</evidence>
<dbReference type="eggNOG" id="COG0457">
    <property type="taxonomic scope" value="Bacteria"/>
</dbReference>
<evidence type="ECO:0000313" key="3">
    <source>
        <dbReference type="Proteomes" id="UP000007076"/>
    </source>
</evidence>
<protein>
    <recommendedName>
        <fullName evidence="4">Regulatory protein</fullName>
    </recommendedName>
</protein>
<dbReference type="EMBL" id="AP010968">
    <property type="protein sequence ID" value="BAJ33282.1"/>
    <property type="molecule type" value="Genomic_DNA"/>
</dbReference>
<dbReference type="KEGG" id="ksk:KSE_75290"/>
<dbReference type="HOGENOM" id="CLU_029927_4_0_11"/>
<dbReference type="RefSeq" id="WP_014140573.1">
    <property type="nucleotide sequence ID" value="NC_016109.1"/>
</dbReference>
<dbReference type="STRING" id="452652.KSE_75290"/>
<name>E4NJY4_KITSK</name>
<dbReference type="AlphaFoldDB" id="E4NJY4"/>
<feature type="region of interest" description="Disordered" evidence="1">
    <location>
        <begin position="131"/>
        <end position="153"/>
    </location>
</feature>
<reference evidence="2 3" key="1">
    <citation type="journal article" date="2010" name="DNA Res.">
        <title>Genome sequence of Kitasatospora setae NBRC 14216T: an evolutionary snapshot of the family Streptomycetaceae.</title>
        <authorList>
            <person name="Ichikawa N."/>
            <person name="Oguchi A."/>
            <person name="Ikeda H."/>
            <person name="Ishikawa J."/>
            <person name="Kitani S."/>
            <person name="Watanabe Y."/>
            <person name="Nakamura S."/>
            <person name="Katano Y."/>
            <person name="Kishi E."/>
            <person name="Sasagawa M."/>
            <person name="Ankai A."/>
            <person name="Fukui S."/>
            <person name="Hashimoto Y."/>
            <person name="Kamata S."/>
            <person name="Otoguro M."/>
            <person name="Tanikawa S."/>
            <person name="Nihira T."/>
            <person name="Horinouchi S."/>
            <person name="Ohnishi Y."/>
            <person name="Hayakawa M."/>
            <person name="Kuzuyama T."/>
            <person name="Arisawa A."/>
            <person name="Nomoto F."/>
            <person name="Miura H."/>
            <person name="Takahashi Y."/>
            <person name="Fujita N."/>
        </authorList>
    </citation>
    <scope>NUCLEOTIDE SEQUENCE [LARGE SCALE GENOMIC DNA]</scope>
    <source>
        <strain evidence="3">ATCC 33774 / DSM 43861 / JCM 3304 / KCC A-0304 / NBRC 14216 / KM-6054</strain>
    </source>
</reference>
<accession>E4NJY4</accession>
<dbReference type="Proteomes" id="UP000007076">
    <property type="component" value="Chromosome"/>
</dbReference>
<dbReference type="Gene3D" id="1.25.40.10">
    <property type="entry name" value="Tetratricopeptide repeat domain"/>
    <property type="match status" value="1"/>
</dbReference>
<dbReference type="PATRIC" id="fig|452652.3.peg.7575"/>
<proteinExistence type="predicted"/>
<dbReference type="SUPFAM" id="SSF48452">
    <property type="entry name" value="TPR-like"/>
    <property type="match status" value="1"/>
</dbReference>
<evidence type="ECO:0000313" key="2">
    <source>
        <dbReference type="EMBL" id="BAJ33282.1"/>
    </source>
</evidence>
<gene>
    <name evidence="2" type="ordered locus">KSE_75290</name>
</gene>
<sequence length="449" mass="48178">MEHVREPNPALRRHMDEAGWNGPALASALVRVARESGIRVGYDRSTVAHWLTGTQPRPPGPRLLEEVFTRKLGRPVSMADLGFGAEHRWPPPGGGHREESDPVHALLRLHWPQGRPGTTEPPHPALYEVRPLPGPRASDQAGPSGSPGPVGARITPVGGRIGPGHGRAVRELTAFGTRHYDAHGGTPARSVLAAGLREQALPWLRHSGGSRAHTELLTATAQLVRVLGRTYADDHLQGEAQRHYRLAYRLAAEADDPTGQAMALRDQSTLAGSLRHPRYAADLAAAALAHLPAAAPPGVRAFVLAQYAVATARDGRPRPALHALDEARRLIPAAPAGDDPLGYPEAALLYQAAQVHRALRDPAAALSALRASLRLRPDGEHRTIGRSLLELAHLELDTGDVHHARRTHTAYLALPPGPASALAQAGRARLESRLATLRERPSPARSPLR</sequence>
<organism evidence="2 3">
    <name type="scientific">Kitasatospora setae (strain ATCC 33774 / DSM 43861 / JCM 3304 / KCC A-0304 / NBRC 14216 / KM-6054)</name>
    <name type="common">Streptomyces setae</name>
    <dbReference type="NCBI Taxonomy" id="452652"/>
    <lineage>
        <taxon>Bacteria</taxon>
        <taxon>Bacillati</taxon>
        <taxon>Actinomycetota</taxon>
        <taxon>Actinomycetes</taxon>
        <taxon>Kitasatosporales</taxon>
        <taxon>Streptomycetaceae</taxon>
        <taxon>Kitasatospora</taxon>
    </lineage>
</organism>
<dbReference type="InterPro" id="IPR011990">
    <property type="entry name" value="TPR-like_helical_dom_sf"/>
</dbReference>
<evidence type="ECO:0008006" key="4">
    <source>
        <dbReference type="Google" id="ProtNLM"/>
    </source>
</evidence>